<feature type="region of interest" description="Disordered" evidence="1">
    <location>
        <begin position="675"/>
        <end position="738"/>
    </location>
</feature>
<dbReference type="eggNOG" id="ENOG502QT8Q">
    <property type="taxonomic scope" value="Eukaryota"/>
</dbReference>
<feature type="compositionally biased region" description="Low complexity" evidence="1">
    <location>
        <begin position="247"/>
        <end position="258"/>
    </location>
</feature>
<evidence type="ECO:0000313" key="4">
    <source>
        <dbReference type="Proteomes" id="UP000008063"/>
    </source>
</evidence>
<feature type="compositionally biased region" description="Gly residues" evidence="1">
    <location>
        <begin position="559"/>
        <end position="572"/>
    </location>
</feature>
<dbReference type="OrthoDB" id="19806at2759"/>
<accession>F8PP64</accession>
<dbReference type="HOGENOM" id="CLU_010710_0_0_1"/>
<feature type="compositionally biased region" description="Low complexity" evidence="1">
    <location>
        <begin position="441"/>
        <end position="458"/>
    </location>
</feature>
<feature type="compositionally biased region" description="Polar residues" evidence="1">
    <location>
        <begin position="460"/>
        <end position="471"/>
    </location>
</feature>
<name>F8PP64_SERL3</name>
<dbReference type="GO" id="GO:0070822">
    <property type="term" value="C:Sin3-type complex"/>
    <property type="evidence" value="ECO:0007669"/>
    <property type="project" value="TreeGrafter"/>
</dbReference>
<dbReference type="PANTHER" id="PTHR31011:SF2">
    <property type="entry name" value="PROTEIN STB2-RELATED"/>
    <property type="match status" value="1"/>
</dbReference>
<feature type="compositionally biased region" description="Low complexity" evidence="1">
    <location>
        <begin position="43"/>
        <end position="53"/>
    </location>
</feature>
<proteinExistence type="predicted"/>
<dbReference type="InterPro" id="IPR059025">
    <property type="entry name" value="STB6_N"/>
</dbReference>
<dbReference type="PANTHER" id="PTHR31011">
    <property type="entry name" value="PROTEIN STB2-RELATED"/>
    <property type="match status" value="1"/>
</dbReference>
<feature type="region of interest" description="Disordered" evidence="1">
    <location>
        <begin position="1198"/>
        <end position="1220"/>
    </location>
</feature>
<organism evidence="4">
    <name type="scientific">Serpula lacrymans var. lacrymans (strain S7.3)</name>
    <name type="common">Dry rot fungus</name>
    <dbReference type="NCBI Taxonomy" id="936435"/>
    <lineage>
        <taxon>Eukaryota</taxon>
        <taxon>Fungi</taxon>
        <taxon>Dikarya</taxon>
        <taxon>Basidiomycota</taxon>
        <taxon>Agaricomycotina</taxon>
        <taxon>Agaricomycetes</taxon>
        <taxon>Agaricomycetidae</taxon>
        <taxon>Boletales</taxon>
        <taxon>Coniophorineae</taxon>
        <taxon>Serpulaceae</taxon>
        <taxon>Serpula</taxon>
    </lineage>
</organism>
<dbReference type="Proteomes" id="UP000008063">
    <property type="component" value="Unassembled WGS sequence"/>
</dbReference>
<feature type="domain" description="STB6-like N-terminal" evidence="2">
    <location>
        <begin position="65"/>
        <end position="199"/>
    </location>
</feature>
<dbReference type="AlphaFoldDB" id="F8PP64"/>
<sequence>MSYRLLIPTVRSPVAPSPPSPSSPSSTTRSPRLKPTSAKLIRSRSGSASLQSSPDPAVISQPPPNVAAVWIGKPFRFDIVQDTLELEGYQMYAVEKWVVERTRAITVLTVYTGNPQHKITVTALSPSQSLLPPDARTEWEKALHHLRRDGARPKQTPHGVLMVTSLANFRSDYTIVQIPNGDFLAAKERLYTNINLSRMGCSGRSALTLEEPSETTKERFRSTYLLPDSQVPTPFRSKTQSHSHARPPSISTSPLISASLPSPSVSPSISPVSTFAPGAPTFTSVFQTPTSSSQTTTTRPRNPFFNATVLELVKLVQAALAICGMFPLAGLVNVASSGQGSTPSSLTICELDGLLCDVTVEGLQRWVAELGERCVGVEPMERVADPTTICALLSLVLVSRNKLATVSSSLPKDPFLYPHAFIYALSGWAQNHLNGNAGPNSGSHFSHGPSSFSPTHSPRASLSVSASHGLQNSPTQSTASNATSNASNVNVYLTQGIYSALCDAQDHNKVRHAGRRAILSKLDDFTTGLRNDSSEESGVESATESDPVTNGTNRRGTRSTGGSGRGIGGRGGQLLMSGIENLASGFVGRTSNSGPATITAPSLDLGTFIKAVVGRNGDKDRADKDREKDREREKGGDKRGAWDGDAPGVGSVGGVAGSLRGLWSGRVEAVVRLRNKVEGRQHEPGKSHDTAKHHDKHHEKDKGRKNIYSDPEDGGLLTVGERTDGGKSGSTGTEDELAFGGAWSGRMQKKLEMWTGINRSKRSVDLSTTTNYISSLPKNKSTGGIMMSAESSSSGMFPVVPSDSNAFSGTKQQRFPAVVVSGDTGEEEELLSSGQVSPISESRTHNPFMLGLESAETSSVALDRFAGGSDQPYQDRQANELSEHDKRVHAFLMRRPGLGGRLGRERESRVSSWSDPVSAREEGERGKMADDYDDEMEGVIDEGIESEGDADVEAKKRVWKRSIQRRHSFHDTKSFRDVHVLKPEWMRIDVELCGQLLVMRRRDTHLRSVLACLEHITDSLSSTNASLRSDYHSHHSLLAALASHTQLLSQIESARGPADAMAQQVQALSYESHQFRVDELWHSAAPSREKVLALREKVFGMGAGLGQGGRRYVKGGKGRYNRVQWTLDGRERMVDVWGRTESEGEEEKRAGFGMDGGTEDEEGSVEEEGEAVEHTAMKPVWLLRFFTSWGARWGSSAWKGAEVPQVNNAPSPSPSASTST</sequence>
<feature type="region of interest" description="Disordered" evidence="1">
    <location>
        <begin position="617"/>
        <end position="651"/>
    </location>
</feature>
<feature type="compositionally biased region" description="Basic and acidic residues" evidence="1">
    <location>
        <begin position="675"/>
        <end position="704"/>
    </location>
</feature>
<dbReference type="InParanoid" id="F8PP64"/>
<feature type="compositionally biased region" description="Basic and acidic residues" evidence="1">
    <location>
        <begin position="1139"/>
        <end position="1150"/>
    </location>
</feature>
<feature type="region of interest" description="Disordered" evidence="1">
    <location>
        <begin position="439"/>
        <end position="483"/>
    </location>
</feature>
<evidence type="ECO:0000313" key="3">
    <source>
        <dbReference type="EMBL" id="EGO01941.1"/>
    </source>
</evidence>
<feature type="compositionally biased region" description="Acidic residues" evidence="1">
    <location>
        <begin position="1157"/>
        <end position="1170"/>
    </location>
</feature>
<feature type="region of interest" description="Disordered" evidence="1">
    <location>
        <begin position="1"/>
        <end position="61"/>
    </location>
</feature>
<feature type="compositionally biased region" description="Low complexity" evidence="1">
    <location>
        <begin position="472"/>
        <end position="483"/>
    </location>
</feature>
<reference evidence="4" key="1">
    <citation type="journal article" date="2011" name="Science">
        <title>The plant cell wall-decomposing machinery underlies the functional diversity of forest fungi.</title>
        <authorList>
            <person name="Eastwood D.C."/>
            <person name="Floudas D."/>
            <person name="Binder M."/>
            <person name="Majcherczyk A."/>
            <person name="Schneider P."/>
            <person name="Aerts A."/>
            <person name="Asiegbu F.O."/>
            <person name="Baker S.E."/>
            <person name="Barry K."/>
            <person name="Bendiksby M."/>
            <person name="Blumentritt M."/>
            <person name="Coutinho P.M."/>
            <person name="Cullen D."/>
            <person name="de Vries R.P."/>
            <person name="Gathman A."/>
            <person name="Goodell B."/>
            <person name="Henrissat B."/>
            <person name="Ihrmark K."/>
            <person name="Kauserud H."/>
            <person name="Kohler A."/>
            <person name="LaButti K."/>
            <person name="Lapidus A."/>
            <person name="Lavin J.L."/>
            <person name="Lee Y.-H."/>
            <person name="Lindquist E."/>
            <person name="Lilly W."/>
            <person name="Lucas S."/>
            <person name="Morin E."/>
            <person name="Murat C."/>
            <person name="Oguiza J.A."/>
            <person name="Park J."/>
            <person name="Pisabarro A.G."/>
            <person name="Riley R."/>
            <person name="Rosling A."/>
            <person name="Salamov A."/>
            <person name="Schmidt O."/>
            <person name="Schmutz J."/>
            <person name="Skrede I."/>
            <person name="Stenlid J."/>
            <person name="Wiebenga A."/>
            <person name="Xie X."/>
            <person name="Kuees U."/>
            <person name="Hibbett D.S."/>
            <person name="Hoffmeister D."/>
            <person name="Hoegberg N."/>
            <person name="Martin F."/>
            <person name="Grigoriev I.V."/>
            <person name="Watkinson S.C."/>
        </authorList>
    </citation>
    <scope>NUCLEOTIDE SEQUENCE [LARGE SCALE GENOMIC DNA]</scope>
    <source>
        <strain evidence="4">strain S7.3</strain>
    </source>
</reference>
<feature type="compositionally biased region" description="Low complexity" evidence="1">
    <location>
        <begin position="549"/>
        <end position="558"/>
    </location>
</feature>
<protein>
    <recommendedName>
        <fullName evidence="2">STB6-like N-terminal domain-containing protein</fullName>
    </recommendedName>
</protein>
<feature type="region of interest" description="Disordered" evidence="1">
    <location>
        <begin position="207"/>
        <end position="258"/>
    </location>
</feature>
<feature type="region of interest" description="Disordered" evidence="1">
    <location>
        <begin position="527"/>
        <end position="573"/>
    </location>
</feature>
<evidence type="ECO:0000259" key="2">
    <source>
        <dbReference type="Pfam" id="PF25995"/>
    </source>
</evidence>
<feature type="region of interest" description="Disordered" evidence="1">
    <location>
        <begin position="901"/>
        <end position="925"/>
    </location>
</feature>
<evidence type="ECO:0000256" key="1">
    <source>
        <dbReference type="SAM" id="MobiDB-lite"/>
    </source>
</evidence>
<feature type="region of interest" description="Disordered" evidence="1">
    <location>
        <begin position="1139"/>
        <end position="1171"/>
    </location>
</feature>
<gene>
    <name evidence="3" type="ORF">SERLA73DRAFT_71099</name>
</gene>
<dbReference type="EMBL" id="GL945477">
    <property type="protein sequence ID" value="EGO01941.1"/>
    <property type="molecule type" value="Genomic_DNA"/>
</dbReference>
<keyword evidence="4" id="KW-1185">Reference proteome</keyword>
<feature type="compositionally biased region" description="Basic and acidic residues" evidence="1">
    <location>
        <begin position="617"/>
        <end position="642"/>
    </location>
</feature>
<dbReference type="STRING" id="936435.F8PP64"/>
<dbReference type="InterPro" id="IPR038919">
    <property type="entry name" value="STB2/STB2"/>
</dbReference>
<dbReference type="Pfam" id="PF25995">
    <property type="entry name" value="STB6_N"/>
    <property type="match status" value="1"/>
</dbReference>
<dbReference type="OMA" id="DLWHMAA"/>